<keyword evidence="3 6" id="KW-0564">Palmitate</keyword>
<reference evidence="7" key="1">
    <citation type="submission" date="2022-04" db="EMBL/GenBank/DDBJ databases">
        <title>Whole genome sequence of Sphaerotilus sp. FB-5.</title>
        <authorList>
            <person name="Takeda M."/>
            <person name="Narihara S."/>
            <person name="Akimoto M."/>
            <person name="Akimoto R."/>
            <person name="Nishiyashiki S."/>
            <person name="Murakami T."/>
        </authorList>
    </citation>
    <scope>NUCLEOTIDE SEQUENCE</scope>
    <source>
        <strain evidence="7">FB-5</strain>
    </source>
</reference>
<comment type="subunit">
    <text evidence="6">Component of the lipopolysaccharide transport and assembly complex. Interacts with LptD.</text>
</comment>
<protein>
    <recommendedName>
        <fullName evidence="6">LPS-assembly lipoprotein LptE</fullName>
    </recommendedName>
</protein>
<dbReference type="PANTHER" id="PTHR38098">
    <property type="entry name" value="LPS-ASSEMBLY LIPOPROTEIN LPTE"/>
    <property type="match status" value="1"/>
</dbReference>
<organism evidence="7 8">
    <name type="scientific">Sphaerotilus microaerophilus</name>
    <dbReference type="NCBI Taxonomy" id="2914710"/>
    <lineage>
        <taxon>Bacteria</taxon>
        <taxon>Pseudomonadati</taxon>
        <taxon>Pseudomonadota</taxon>
        <taxon>Betaproteobacteria</taxon>
        <taxon>Burkholderiales</taxon>
        <taxon>Sphaerotilaceae</taxon>
        <taxon>Sphaerotilus</taxon>
    </lineage>
</organism>
<dbReference type="PANTHER" id="PTHR38098:SF1">
    <property type="entry name" value="LPS-ASSEMBLY LIPOPROTEIN LPTE"/>
    <property type="match status" value="1"/>
</dbReference>
<dbReference type="EMBL" id="AP025730">
    <property type="protein sequence ID" value="BDI04188.1"/>
    <property type="molecule type" value="Genomic_DNA"/>
</dbReference>
<evidence type="ECO:0000256" key="4">
    <source>
        <dbReference type="ARBA" id="ARBA00023237"/>
    </source>
</evidence>
<dbReference type="RefSeq" id="WP_251973691.1">
    <property type="nucleotide sequence ID" value="NZ_AP025730.1"/>
</dbReference>
<gene>
    <name evidence="6" type="primary">lptE</name>
    <name evidence="7" type="ORF">CATMQ487_11580</name>
</gene>
<dbReference type="InterPro" id="IPR007485">
    <property type="entry name" value="LPS_assembly_LptE"/>
</dbReference>
<proteinExistence type="inferred from homology"/>
<evidence type="ECO:0000256" key="2">
    <source>
        <dbReference type="ARBA" id="ARBA00023136"/>
    </source>
</evidence>
<accession>A0ABN6PK05</accession>
<dbReference type="PROSITE" id="PS51257">
    <property type="entry name" value="PROKAR_LIPOPROTEIN"/>
    <property type="match status" value="1"/>
</dbReference>
<evidence type="ECO:0000313" key="8">
    <source>
        <dbReference type="Proteomes" id="UP001057498"/>
    </source>
</evidence>
<dbReference type="HAMAP" id="MF_01186">
    <property type="entry name" value="LPS_assembly_LptE"/>
    <property type="match status" value="1"/>
</dbReference>
<evidence type="ECO:0000256" key="5">
    <source>
        <dbReference type="ARBA" id="ARBA00023288"/>
    </source>
</evidence>
<name>A0ABN6PK05_9BURK</name>
<evidence type="ECO:0000256" key="3">
    <source>
        <dbReference type="ARBA" id="ARBA00023139"/>
    </source>
</evidence>
<evidence type="ECO:0000313" key="7">
    <source>
        <dbReference type="EMBL" id="BDI04188.1"/>
    </source>
</evidence>
<comment type="subcellular location">
    <subcellularLocation>
        <location evidence="6">Cell outer membrane</location>
        <topology evidence="6">Lipid-anchor</topology>
    </subcellularLocation>
</comment>
<evidence type="ECO:0000256" key="6">
    <source>
        <dbReference type="HAMAP-Rule" id="MF_01186"/>
    </source>
</evidence>
<sequence>MTISRRSWLVGSATVVSLALAGCGFQLRRPPELQLKRIHLAGFSRYSGQADELRRQLRASPGVTLVEAPAEADLVLEALLDSQNQVATSTTAAGQVRELSLRTRLRYRVRTPGGRELIEPTELALARDMTFEESISLAKEQEAQILYRAMHADIATQVLRRLATIGPAAVAEAASAASAASAAAAAASAR</sequence>
<keyword evidence="5 6" id="KW-0449">Lipoprotein</keyword>
<dbReference type="Proteomes" id="UP001057498">
    <property type="component" value="Chromosome"/>
</dbReference>
<keyword evidence="4 6" id="KW-0998">Cell outer membrane</keyword>
<evidence type="ECO:0000256" key="1">
    <source>
        <dbReference type="ARBA" id="ARBA00022729"/>
    </source>
</evidence>
<comment type="similarity">
    <text evidence="6">Belongs to the LptE lipoprotein family.</text>
</comment>
<keyword evidence="1 6" id="KW-0732">Signal</keyword>
<dbReference type="Pfam" id="PF04390">
    <property type="entry name" value="LptE"/>
    <property type="match status" value="1"/>
</dbReference>
<dbReference type="Gene3D" id="3.30.160.150">
    <property type="entry name" value="Lipoprotein like domain"/>
    <property type="match status" value="1"/>
</dbReference>
<keyword evidence="8" id="KW-1185">Reference proteome</keyword>
<keyword evidence="2 6" id="KW-0472">Membrane</keyword>
<comment type="function">
    <text evidence="6">Together with LptD, is involved in the assembly of lipopolysaccharide (LPS) at the surface of the outer membrane. Required for the proper assembly of LptD. Binds LPS and may serve as the LPS recognition site at the outer membrane.</text>
</comment>